<dbReference type="EMBL" id="FNLM01000036">
    <property type="protein sequence ID" value="SDU78469.1"/>
    <property type="molecule type" value="Genomic_DNA"/>
</dbReference>
<accession>A0A1H2LC12</accession>
<feature type="region of interest" description="Disordered" evidence="1">
    <location>
        <begin position="205"/>
        <end position="276"/>
    </location>
</feature>
<dbReference type="OrthoDB" id="4578010at2"/>
<feature type="compositionally biased region" description="Basic and acidic residues" evidence="1">
    <location>
        <begin position="242"/>
        <end position="262"/>
    </location>
</feature>
<reference evidence="3 4" key="1">
    <citation type="submission" date="2016-10" db="EMBL/GenBank/DDBJ databases">
        <authorList>
            <person name="de Groot N.N."/>
        </authorList>
    </citation>
    <scope>NUCLEOTIDE SEQUENCE [LARGE SCALE GENOMIC DNA]</scope>
    <source>
        <strain evidence="3 4">DSM 44215</strain>
    </source>
</reference>
<feature type="region of interest" description="Disordered" evidence="1">
    <location>
        <begin position="1"/>
        <end position="20"/>
    </location>
</feature>
<organism evidence="3 4">
    <name type="scientific">Gordonia westfalica</name>
    <dbReference type="NCBI Taxonomy" id="158898"/>
    <lineage>
        <taxon>Bacteria</taxon>
        <taxon>Bacillati</taxon>
        <taxon>Actinomycetota</taxon>
        <taxon>Actinomycetes</taxon>
        <taxon>Mycobacteriales</taxon>
        <taxon>Gordoniaceae</taxon>
        <taxon>Gordonia</taxon>
    </lineage>
</organism>
<feature type="compositionally biased region" description="Low complexity" evidence="1">
    <location>
        <begin position="342"/>
        <end position="362"/>
    </location>
</feature>
<dbReference type="Proteomes" id="UP000183180">
    <property type="component" value="Unassembled WGS sequence"/>
</dbReference>
<dbReference type="STRING" id="158898.SAMN04488548_13622"/>
<keyword evidence="2" id="KW-1133">Transmembrane helix</keyword>
<evidence type="ECO:0000313" key="4">
    <source>
        <dbReference type="Proteomes" id="UP000183180"/>
    </source>
</evidence>
<dbReference type="AlphaFoldDB" id="A0A1H2LC12"/>
<feature type="compositionally biased region" description="Pro residues" evidence="1">
    <location>
        <begin position="617"/>
        <end position="628"/>
    </location>
</feature>
<keyword evidence="2" id="KW-0472">Membrane</keyword>
<protein>
    <submittedName>
        <fullName evidence="3">Uncharacterized protein</fullName>
    </submittedName>
</protein>
<sequence>MTDTVFDSATGPASASAGVPVNPAVLDDVRAKLRRRGLDDDPQVVLLGLDGNGCVSVGRFDTSRGTVADTYSDVTLSLGALDHAIADHLTRIGRVESPTSPDWQNELFELIARGRERLQDSDGTFLMGRQHIRLFRMARRDVEEAGGALTARSEELACAAVAGAQAHAVVVADGLGVWPGLRDGIARAVTVPIIDAVPGPLAASVSAGPISPPPESLTPTTAGDGPEVTGGGDVPPDPADDTDPRASGHPADTRPPDTHPADTIDSTDLTEPEAVDDNRDEVQLDADAAVAAENSDEPVAGCAEPAPEPGRPDPEPEVEVTVEAVTEAVTEAATESGTDTTPDPVADEVTAPPVPEAPEAGDIAPDAPTGGFSIPVDPPAGSPGRSGDFPAIGVEKMSPEQLSQPVSPAPATAFGALTASAAADALFTAPQVPGVGALPSQQPTAFQQPTVFQQPTPVQAPVASHPVEHAMPQNGIGHPGVGPAPIGPQPGIFPAPEPYSLVNPIPPAPARRRGKVPAKRVLTGLALLCALAIVGVAVALAAGGNGSSQAPVATPTTPTTTAPTSQEYADPAIFAEARQPAQRYTSPPPPVATNEPAPSPRPRSRAPRPQRGVTIPNPIPGLPPIVLP</sequence>
<feature type="region of interest" description="Disordered" evidence="1">
    <location>
        <begin position="291"/>
        <end position="319"/>
    </location>
</feature>
<evidence type="ECO:0000256" key="1">
    <source>
        <dbReference type="SAM" id="MobiDB-lite"/>
    </source>
</evidence>
<gene>
    <name evidence="3" type="ORF">SAMN04488548_13622</name>
</gene>
<feature type="compositionally biased region" description="Pro residues" evidence="1">
    <location>
        <begin position="586"/>
        <end position="601"/>
    </location>
</feature>
<feature type="transmembrane region" description="Helical" evidence="2">
    <location>
        <begin position="521"/>
        <end position="542"/>
    </location>
</feature>
<proteinExistence type="predicted"/>
<evidence type="ECO:0000256" key="2">
    <source>
        <dbReference type="SAM" id="Phobius"/>
    </source>
</evidence>
<feature type="region of interest" description="Disordered" evidence="1">
    <location>
        <begin position="331"/>
        <end position="388"/>
    </location>
</feature>
<feature type="region of interest" description="Disordered" evidence="1">
    <location>
        <begin position="545"/>
        <end position="628"/>
    </location>
</feature>
<evidence type="ECO:0000313" key="3">
    <source>
        <dbReference type="EMBL" id="SDU78469.1"/>
    </source>
</evidence>
<keyword evidence="2" id="KW-0812">Transmembrane</keyword>
<feature type="compositionally biased region" description="Polar residues" evidence="1">
    <location>
        <begin position="1"/>
        <end position="13"/>
    </location>
</feature>
<feature type="compositionally biased region" description="Low complexity" evidence="1">
    <location>
        <begin position="550"/>
        <end position="564"/>
    </location>
</feature>
<name>A0A1H2LC12_9ACTN</name>